<keyword evidence="1" id="KW-0472">Membrane</keyword>
<feature type="transmembrane region" description="Helical" evidence="1">
    <location>
        <begin position="248"/>
        <end position="267"/>
    </location>
</feature>
<evidence type="ECO:0000256" key="2">
    <source>
        <dbReference type="SAM" id="SignalP"/>
    </source>
</evidence>
<feature type="signal peptide" evidence="2">
    <location>
        <begin position="1"/>
        <end position="22"/>
    </location>
</feature>
<feature type="transmembrane region" description="Helical" evidence="1">
    <location>
        <begin position="111"/>
        <end position="135"/>
    </location>
</feature>
<gene>
    <name evidence="3" type="ORF">HAND00432_LOCUS33983</name>
</gene>
<evidence type="ECO:0000313" key="3">
    <source>
        <dbReference type="EMBL" id="CAD8982973.1"/>
    </source>
</evidence>
<reference evidence="3" key="1">
    <citation type="submission" date="2021-01" db="EMBL/GenBank/DDBJ databases">
        <authorList>
            <person name="Corre E."/>
            <person name="Pelletier E."/>
            <person name="Niang G."/>
            <person name="Scheremetjew M."/>
            <person name="Finn R."/>
            <person name="Kale V."/>
            <person name="Holt S."/>
            <person name="Cochrane G."/>
            <person name="Meng A."/>
            <person name="Brown T."/>
            <person name="Cohen L."/>
        </authorList>
    </citation>
    <scope>NUCLEOTIDE SEQUENCE</scope>
    <source>
        <strain evidence="3">CCMP644</strain>
    </source>
</reference>
<accession>A0A7S1MWF6</accession>
<keyword evidence="1" id="KW-0812">Transmembrane</keyword>
<dbReference type="EMBL" id="HBFX01056471">
    <property type="protein sequence ID" value="CAD8982973.1"/>
    <property type="molecule type" value="Transcribed_RNA"/>
</dbReference>
<protein>
    <submittedName>
        <fullName evidence="3">Uncharacterized protein</fullName>
    </submittedName>
</protein>
<keyword evidence="1" id="KW-1133">Transmembrane helix</keyword>
<proteinExistence type="predicted"/>
<evidence type="ECO:0000256" key="1">
    <source>
        <dbReference type="SAM" id="Phobius"/>
    </source>
</evidence>
<name>A0A7S1MWF6_HEMAN</name>
<feature type="chain" id="PRO_5031354375" evidence="2">
    <location>
        <begin position="23"/>
        <end position="272"/>
    </location>
</feature>
<dbReference type="AlphaFoldDB" id="A0A7S1MWF6"/>
<sequence>MVRRDATLLVLIAAAVLSPASSLTNAPRSASFIPHSPIPAIRPHIRRSAHPTLLRMAKEPSEGIVGGVFKRISLPPVLLGIAPFPLHTYVTGPLAVHPPASLFMWLVEEGAFLSVGMLFGVLWAFQFLVVGTGVLKRSVKGSVSGVLDTVGGDKADKKAGRDLEKAVRGFIKELRNTPGWQGFILQFVLDLSGVFSEPGITRLMEDVDRRQQEGMVSARKGKTRTLSTLLSTAAEGAVLGRLDDLRLISGLLLVFGVGALDWAILGLEKMVK</sequence>
<organism evidence="3">
    <name type="scientific">Hemiselmis andersenii</name>
    <name type="common">Cryptophyte alga</name>
    <dbReference type="NCBI Taxonomy" id="464988"/>
    <lineage>
        <taxon>Eukaryota</taxon>
        <taxon>Cryptophyceae</taxon>
        <taxon>Cryptomonadales</taxon>
        <taxon>Hemiselmidaceae</taxon>
        <taxon>Hemiselmis</taxon>
    </lineage>
</organism>
<keyword evidence="2" id="KW-0732">Signal</keyword>